<organism evidence="1 2">
    <name type="scientific">Dermacentor silvarum</name>
    <name type="common">Tick</name>
    <dbReference type="NCBI Taxonomy" id="543639"/>
    <lineage>
        <taxon>Eukaryota</taxon>
        <taxon>Metazoa</taxon>
        <taxon>Ecdysozoa</taxon>
        <taxon>Arthropoda</taxon>
        <taxon>Chelicerata</taxon>
        <taxon>Arachnida</taxon>
        <taxon>Acari</taxon>
        <taxon>Parasitiformes</taxon>
        <taxon>Ixodida</taxon>
        <taxon>Ixodoidea</taxon>
        <taxon>Ixodidae</taxon>
        <taxon>Rhipicephalinae</taxon>
        <taxon>Dermacentor</taxon>
    </lineage>
</organism>
<protein>
    <submittedName>
        <fullName evidence="1">Uncharacterized protein</fullName>
    </submittedName>
</protein>
<keyword evidence="2" id="KW-1185">Reference proteome</keyword>
<evidence type="ECO:0000313" key="2">
    <source>
        <dbReference type="Proteomes" id="UP000821865"/>
    </source>
</evidence>
<dbReference type="Proteomes" id="UP000821865">
    <property type="component" value="Chromosome 3"/>
</dbReference>
<name>A0ACB8D4G1_DERSI</name>
<proteinExistence type="predicted"/>
<comment type="caution">
    <text evidence="1">The sequence shown here is derived from an EMBL/GenBank/DDBJ whole genome shotgun (WGS) entry which is preliminary data.</text>
</comment>
<reference evidence="1" key="1">
    <citation type="submission" date="2020-05" db="EMBL/GenBank/DDBJ databases">
        <title>Large-scale comparative analyses of tick genomes elucidate their genetic diversity and vector capacities.</title>
        <authorList>
            <person name="Jia N."/>
            <person name="Wang J."/>
            <person name="Shi W."/>
            <person name="Du L."/>
            <person name="Sun Y."/>
            <person name="Zhan W."/>
            <person name="Jiang J."/>
            <person name="Wang Q."/>
            <person name="Zhang B."/>
            <person name="Ji P."/>
            <person name="Sakyi L.B."/>
            <person name="Cui X."/>
            <person name="Yuan T."/>
            <person name="Jiang B."/>
            <person name="Yang W."/>
            <person name="Lam T.T.-Y."/>
            <person name="Chang Q."/>
            <person name="Ding S."/>
            <person name="Wang X."/>
            <person name="Zhu J."/>
            <person name="Ruan X."/>
            <person name="Zhao L."/>
            <person name="Wei J."/>
            <person name="Que T."/>
            <person name="Du C."/>
            <person name="Cheng J."/>
            <person name="Dai P."/>
            <person name="Han X."/>
            <person name="Huang E."/>
            <person name="Gao Y."/>
            <person name="Liu J."/>
            <person name="Shao H."/>
            <person name="Ye R."/>
            <person name="Li L."/>
            <person name="Wei W."/>
            <person name="Wang X."/>
            <person name="Wang C."/>
            <person name="Yang T."/>
            <person name="Huo Q."/>
            <person name="Li W."/>
            <person name="Guo W."/>
            <person name="Chen H."/>
            <person name="Zhou L."/>
            <person name="Ni X."/>
            <person name="Tian J."/>
            <person name="Zhou Y."/>
            <person name="Sheng Y."/>
            <person name="Liu T."/>
            <person name="Pan Y."/>
            <person name="Xia L."/>
            <person name="Li J."/>
            <person name="Zhao F."/>
            <person name="Cao W."/>
        </authorList>
    </citation>
    <scope>NUCLEOTIDE SEQUENCE</scope>
    <source>
        <strain evidence="1">Dsil-2018</strain>
    </source>
</reference>
<evidence type="ECO:0000313" key="1">
    <source>
        <dbReference type="EMBL" id="KAH7959283.1"/>
    </source>
</evidence>
<sequence length="487" mass="51299">MLPNRHVRRKADWFATQRTQSCTSTLEVWLLLPFLGVSLAASLGDIEPSGLIGRRELRRPAQFLEAQRVSNGAAGRRQGVLFKTLSNFGGRRRLSAPSGSEVAASVDPVSSESTSDDAVASLINRFGGVINQKRRLGDDDAVSEDGDELITGSSGTKSPLLGAGFDGKPAVSDDGPAWTPTYGGSYRKDPELQSNYKALLSEPDFGPSSPQTSAAIVGGGAVGVQATAEGTTSNKPTKDGESEQDKVLSVEATSKTVDSKDCKDKTTKTDTEVLSSTGGAVPVMHSEVGASAGTTSSETSDQQKAPSKGTPDVPKDDSEEDDEDYEDDEEDYEDDEEHAQTGDAAKKDANNIQGVDVKPTTVRTAMNEESNPDPEPRLSFGEQGSGTVTKASQTSQLSENEQSSVTTSAATLTPLQDNAALLSARTDVIESSQLAEKLSPGTQVPAGMPISTASILPVSTGAVEGDASKRRNCRTNKLRQCRVKLLL</sequence>
<accession>A0ACB8D4G1</accession>
<dbReference type="EMBL" id="CM023472">
    <property type="protein sequence ID" value="KAH7959283.1"/>
    <property type="molecule type" value="Genomic_DNA"/>
</dbReference>
<gene>
    <name evidence="1" type="ORF">HPB49_009915</name>
</gene>